<reference evidence="3" key="1">
    <citation type="journal article" date="2020" name="bioRxiv">
        <title>Whole genome comparisons of ergot fungi reveals the divergence and evolution of species within the genus Claviceps are the result of varying mechanisms driving genome evolution and host range expansion.</title>
        <authorList>
            <person name="Wyka S.A."/>
            <person name="Mondo S.J."/>
            <person name="Liu M."/>
            <person name="Dettman J."/>
            <person name="Nalam V."/>
            <person name="Broders K.D."/>
        </authorList>
    </citation>
    <scope>NUCLEOTIDE SEQUENCE</scope>
    <source>
        <strain evidence="3">CCC 489</strain>
    </source>
</reference>
<feature type="domain" description="BZIP" evidence="2">
    <location>
        <begin position="148"/>
        <end position="211"/>
    </location>
</feature>
<organism evidence="3 4">
    <name type="scientific">Claviceps africana</name>
    <dbReference type="NCBI Taxonomy" id="83212"/>
    <lineage>
        <taxon>Eukaryota</taxon>
        <taxon>Fungi</taxon>
        <taxon>Dikarya</taxon>
        <taxon>Ascomycota</taxon>
        <taxon>Pezizomycotina</taxon>
        <taxon>Sordariomycetes</taxon>
        <taxon>Hypocreomycetidae</taxon>
        <taxon>Hypocreales</taxon>
        <taxon>Clavicipitaceae</taxon>
        <taxon>Claviceps</taxon>
    </lineage>
</organism>
<protein>
    <recommendedName>
        <fullName evidence="2">BZIP domain-containing protein</fullName>
    </recommendedName>
</protein>
<gene>
    <name evidence="3" type="ORF">E4U42_000608</name>
</gene>
<evidence type="ECO:0000313" key="3">
    <source>
        <dbReference type="EMBL" id="KAG5914242.1"/>
    </source>
</evidence>
<sequence>MESMFTSQLGDSHFADEALEDYSAWPVHPWFDPSQPCSPAFTHRLKNESAPCLTQDAMTPWMYMSNPETRLFTSPTTEQPPTLPCNPAPDGTEQSLLPPKHRQSAKKKTKPVVEDETVDRPIPRRARTRRSKSLSSSGKSSPEDSSARDKDDMYQERSRMASNKFRARKRSEIAQLESEEYSIEEANRSLRGVLDSLTGEILSLKMQILQHTHCNCELIQEYISKEALSFVQDMETVSS</sequence>
<proteinExistence type="predicted"/>
<dbReference type="Gene3D" id="1.20.5.170">
    <property type="match status" value="1"/>
</dbReference>
<feature type="region of interest" description="Disordered" evidence="1">
    <location>
        <begin position="68"/>
        <end position="166"/>
    </location>
</feature>
<dbReference type="AlphaFoldDB" id="A0A8K0J1I6"/>
<name>A0A8K0J1I6_9HYPO</name>
<dbReference type="OrthoDB" id="295274at2759"/>
<dbReference type="SUPFAM" id="SSF57959">
    <property type="entry name" value="Leucine zipper domain"/>
    <property type="match status" value="1"/>
</dbReference>
<dbReference type="InterPro" id="IPR004827">
    <property type="entry name" value="bZIP"/>
</dbReference>
<accession>A0A8K0J1I6</accession>
<dbReference type="PROSITE" id="PS50217">
    <property type="entry name" value="BZIP"/>
    <property type="match status" value="1"/>
</dbReference>
<feature type="compositionally biased region" description="Basic residues" evidence="1">
    <location>
        <begin position="99"/>
        <end position="110"/>
    </location>
</feature>
<evidence type="ECO:0000256" key="1">
    <source>
        <dbReference type="SAM" id="MobiDB-lite"/>
    </source>
</evidence>
<dbReference type="Proteomes" id="UP000811619">
    <property type="component" value="Unassembled WGS sequence"/>
</dbReference>
<dbReference type="InterPro" id="IPR046347">
    <property type="entry name" value="bZIP_sf"/>
</dbReference>
<feature type="compositionally biased region" description="Basic residues" evidence="1">
    <location>
        <begin position="123"/>
        <end position="132"/>
    </location>
</feature>
<dbReference type="EMBL" id="SRPY01001150">
    <property type="protein sequence ID" value="KAG5914242.1"/>
    <property type="molecule type" value="Genomic_DNA"/>
</dbReference>
<comment type="caution">
    <text evidence="3">The sequence shown here is derived from an EMBL/GenBank/DDBJ whole genome shotgun (WGS) entry which is preliminary data.</text>
</comment>
<feature type="compositionally biased region" description="Polar residues" evidence="1">
    <location>
        <begin position="68"/>
        <end position="80"/>
    </location>
</feature>
<dbReference type="CDD" id="cd14687">
    <property type="entry name" value="bZIP_ATF2"/>
    <property type="match status" value="1"/>
</dbReference>
<dbReference type="GO" id="GO:0003700">
    <property type="term" value="F:DNA-binding transcription factor activity"/>
    <property type="evidence" value="ECO:0007669"/>
    <property type="project" value="InterPro"/>
</dbReference>
<dbReference type="Pfam" id="PF00170">
    <property type="entry name" value="bZIP_1"/>
    <property type="match status" value="1"/>
</dbReference>
<keyword evidence="4" id="KW-1185">Reference proteome</keyword>
<evidence type="ECO:0000259" key="2">
    <source>
        <dbReference type="PROSITE" id="PS50217"/>
    </source>
</evidence>
<feature type="compositionally biased region" description="Basic and acidic residues" evidence="1">
    <location>
        <begin position="141"/>
        <end position="159"/>
    </location>
</feature>
<evidence type="ECO:0000313" key="4">
    <source>
        <dbReference type="Proteomes" id="UP000811619"/>
    </source>
</evidence>